<organism evidence="2 3">
    <name type="scientific">Hermetia illucens</name>
    <name type="common">Black soldier fly</name>
    <dbReference type="NCBI Taxonomy" id="343691"/>
    <lineage>
        <taxon>Eukaryota</taxon>
        <taxon>Metazoa</taxon>
        <taxon>Ecdysozoa</taxon>
        <taxon>Arthropoda</taxon>
        <taxon>Hexapoda</taxon>
        <taxon>Insecta</taxon>
        <taxon>Pterygota</taxon>
        <taxon>Neoptera</taxon>
        <taxon>Endopterygota</taxon>
        <taxon>Diptera</taxon>
        <taxon>Brachycera</taxon>
        <taxon>Stratiomyomorpha</taxon>
        <taxon>Stratiomyidae</taxon>
        <taxon>Hermetiinae</taxon>
        <taxon>Hermetia</taxon>
    </lineage>
</organism>
<dbReference type="EMBL" id="LR899012">
    <property type="protein sequence ID" value="CAD7089332.1"/>
    <property type="molecule type" value="Genomic_DNA"/>
</dbReference>
<dbReference type="Proteomes" id="UP000594454">
    <property type="component" value="Chromosome 4"/>
</dbReference>
<name>A0A7R8UYG1_HERIL</name>
<sequence>MKLLEVLLALFLTQIFVSFALNEREADKLDTSPEVLKNLDQEEKWILAGVEEPDVIEKGDESIQRLICTKNSCCKLCRSMKYKCGYCKSPVTCVCLRVS</sequence>
<proteinExistence type="predicted"/>
<protein>
    <submittedName>
        <fullName evidence="2">Uncharacterized protein</fullName>
    </submittedName>
</protein>
<feature type="signal peptide" evidence="1">
    <location>
        <begin position="1"/>
        <end position="20"/>
    </location>
</feature>
<keyword evidence="3" id="KW-1185">Reference proteome</keyword>
<accession>A0A7R8UYG1</accession>
<keyword evidence="1" id="KW-0732">Signal</keyword>
<feature type="chain" id="PRO_5031259411" evidence="1">
    <location>
        <begin position="21"/>
        <end position="99"/>
    </location>
</feature>
<evidence type="ECO:0000313" key="3">
    <source>
        <dbReference type="Proteomes" id="UP000594454"/>
    </source>
</evidence>
<evidence type="ECO:0000256" key="1">
    <source>
        <dbReference type="SAM" id="SignalP"/>
    </source>
</evidence>
<reference evidence="2 3" key="1">
    <citation type="submission" date="2020-11" db="EMBL/GenBank/DDBJ databases">
        <authorList>
            <person name="Wallbank WR R."/>
            <person name="Pardo Diaz C."/>
            <person name="Kozak K."/>
            <person name="Martin S."/>
            <person name="Jiggins C."/>
            <person name="Moest M."/>
            <person name="Warren A I."/>
            <person name="Generalovic N T."/>
            <person name="Byers J.R.P. K."/>
            <person name="Montejo-Kovacevich G."/>
            <person name="Yen C E."/>
        </authorList>
    </citation>
    <scope>NUCLEOTIDE SEQUENCE [LARGE SCALE GENOMIC DNA]</scope>
</reference>
<dbReference type="AlphaFoldDB" id="A0A7R8UYG1"/>
<gene>
    <name evidence="2" type="ORF">HERILL_LOCUS11887</name>
</gene>
<dbReference type="InParanoid" id="A0A7R8UYG1"/>
<evidence type="ECO:0000313" key="2">
    <source>
        <dbReference type="EMBL" id="CAD7089332.1"/>
    </source>
</evidence>